<dbReference type="EMBL" id="JAZHXI010000001">
    <property type="protein sequence ID" value="KAL2075697.1"/>
    <property type="molecule type" value="Genomic_DNA"/>
</dbReference>
<proteinExistence type="predicted"/>
<reference evidence="1 2" key="1">
    <citation type="journal article" date="2024" name="Commun. Biol.">
        <title>Comparative genomic analysis of thermophilic fungi reveals convergent evolutionary adaptations and gene losses.</title>
        <authorList>
            <person name="Steindorff A.S."/>
            <person name="Aguilar-Pontes M.V."/>
            <person name="Robinson A.J."/>
            <person name="Andreopoulos B."/>
            <person name="LaButti K."/>
            <person name="Kuo A."/>
            <person name="Mondo S."/>
            <person name="Riley R."/>
            <person name="Otillar R."/>
            <person name="Haridas S."/>
            <person name="Lipzen A."/>
            <person name="Grimwood J."/>
            <person name="Schmutz J."/>
            <person name="Clum A."/>
            <person name="Reid I.D."/>
            <person name="Moisan M.C."/>
            <person name="Butler G."/>
            <person name="Nguyen T.T.M."/>
            <person name="Dewar K."/>
            <person name="Conant G."/>
            <person name="Drula E."/>
            <person name="Henrissat B."/>
            <person name="Hansel C."/>
            <person name="Singer S."/>
            <person name="Hutchinson M.I."/>
            <person name="de Vries R.P."/>
            <person name="Natvig D.O."/>
            <person name="Powell A.J."/>
            <person name="Tsang A."/>
            <person name="Grigoriev I.V."/>
        </authorList>
    </citation>
    <scope>NUCLEOTIDE SEQUENCE [LARGE SCALE GENOMIC DNA]</scope>
    <source>
        <strain evidence="1 2">CBS 494.80</strain>
    </source>
</reference>
<organism evidence="1 2">
    <name type="scientific">Oculimacula yallundae</name>
    <dbReference type="NCBI Taxonomy" id="86028"/>
    <lineage>
        <taxon>Eukaryota</taxon>
        <taxon>Fungi</taxon>
        <taxon>Dikarya</taxon>
        <taxon>Ascomycota</taxon>
        <taxon>Pezizomycotina</taxon>
        <taxon>Leotiomycetes</taxon>
        <taxon>Helotiales</taxon>
        <taxon>Ploettnerulaceae</taxon>
        <taxon>Oculimacula</taxon>
    </lineage>
</organism>
<name>A0ABR4D0M8_9HELO</name>
<accession>A0ABR4D0M8</accession>
<evidence type="ECO:0000313" key="1">
    <source>
        <dbReference type="EMBL" id="KAL2075697.1"/>
    </source>
</evidence>
<sequence>MASFFTKSSKTQEVFEFYDFHFVLPKKVLSANAAPLVFPVYLSPKETQTRNKSTHKLKKRPARHLAMCN</sequence>
<keyword evidence="2" id="KW-1185">Reference proteome</keyword>
<evidence type="ECO:0000313" key="2">
    <source>
        <dbReference type="Proteomes" id="UP001595075"/>
    </source>
</evidence>
<gene>
    <name evidence="1" type="ORF">VTL71DRAFT_640</name>
</gene>
<protein>
    <submittedName>
        <fullName evidence="1">Uncharacterized protein</fullName>
    </submittedName>
</protein>
<dbReference type="Proteomes" id="UP001595075">
    <property type="component" value="Unassembled WGS sequence"/>
</dbReference>
<comment type="caution">
    <text evidence="1">The sequence shown here is derived from an EMBL/GenBank/DDBJ whole genome shotgun (WGS) entry which is preliminary data.</text>
</comment>